<dbReference type="Pfam" id="PF08240">
    <property type="entry name" value="ADH_N"/>
    <property type="match status" value="1"/>
</dbReference>
<dbReference type="OrthoDB" id="9992527at2759"/>
<dbReference type="RefSeq" id="XP_007868269.1">
    <property type="nucleotide sequence ID" value="XM_007870078.1"/>
</dbReference>
<organism evidence="2 3">
    <name type="scientific">Gloeophyllum trabeum (strain ATCC 11539 / FP-39264 / Madison 617)</name>
    <name type="common">Brown rot fungus</name>
    <dbReference type="NCBI Taxonomy" id="670483"/>
    <lineage>
        <taxon>Eukaryota</taxon>
        <taxon>Fungi</taxon>
        <taxon>Dikarya</taxon>
        <taxon>Basidiomycota</taxon>
        <taxon>Agaricomycotina</taxon>
        <taxon>Agaricomycetes</taxon>
        <taxon>Gloeophyllales</taxon>
        <taxon>Gloeophyllaceae</taxon>
        <taxon>Gloeophyllum</taxon>
    </lineage>
</organism>
<sequence length="201" mass="21067">MSHKAIVFPSLGADLEVISVPTATLLSDYVHVAVEYVGLTPLDVWQGYHGLFATFPNIPGDTLVGTIVAVGDAVTHVAKGDRVLAMVFGTQEQKAAQAIAHVPANRVGKVPANVDSVSAATVSSGLVMTYHTLISRVNGLGLWLCTGLPNEDFEPLSTEERDRRILVWGASSSVGLYTVPVLAFSGLGGSGPMLCMAGYES</sequence>
<accession>S7PZQ1</accession>
<dbReference type="Gene3D" id="3.90.180.10">
    <property type="entry name" value="Medium-chain alcohol dehydrogenases, catalytic domain"/>
    <property type="match status" value="1"/>
</dbReference>
<protein>
    <submittedName>
        <fullName evidence="2">GroES-like protein</fullName>
    </submittedName>
</protein>
<dbReference type="InterPro" id="IPR013154">
    <property type="entry name" value="ADH-like_N"/>
</dbReference>
<dbReference type="Proteomes" id="UP000030669">
    <property type="component" value="Unassembled WGS sequence"/>
</dbReference>
<reference evidence="2 3" key="1">
    <citation type="journal article" date="2012" name="Science">
        <title>The Paleozoic origin of enzymatic lignin decomposition reconstructed from 31 fungal genomes.</title>
        <authorList>
            <person name="Floudas D."/>
            <person name="Binder M."/>
            <person name="Riley R."/>
            <person name="Barry K."/>
            <person name="Blanchette R.A."/>
            <person name="Henrissat B."/>
            <person name="Martinez A.T."/>
            <person name="Otillar R."/>
            <person name="Spatafora J.W."/>
            <person name="Yadav J.S."/>
            <person name="Aerts A."/>
            <person name="Benoit I."/>
            <person name="Boyd A."/>
            <person name="Carlson A."/>
            <person name="Copeland A."/>
            <person name="Coutinho P.M."/>
            <person name="de Vries R.P."/>
            <person name="Ferreira P."/>
            <person name="Findley K."/>
            <person name="Foster B."/>
            <person name="Gaskell J."/>
            <person name="Glotzer D."/>
            <person name="Gorecki P."/>
            <person name="Heitman J."/>
            <person name="Hesse C."/>
            <person name="Hori C."/>
            <person name="Igarashi K."/>
            <person name="Jurgens J.A."/>
            <person name="Kallen N."/>
            <person name="Kersten P."/>
            <person name="Kohler A."/>
            <person name="Kuees U."/>
            <person name="Kumar T.K.A."/>
            <person name="Kuo A."/>
            <person name="LaButti K."/>
            <person name="Larrondo L.F."/>
            <person name="Lindquist E."/>
            <person name="Ling A."/>
            <person name="Lombard V."/>
            <person name="Lucas S."/>
            <person name="Lundell T."/>
            <person name="Martin R."/>
            <person name="McLaughlin D.J."/>
            <person name="Morgenstern I."/>
            <person name="Morin E."/>
            <person name="Murat C."/>
            <person name="Nagy L.G."/>
            <person name="Nolan M."/>
            <person name="Ohm R.A."/>
            <person name="Patyshakuliyeva A."/>
            <person name="Rokas A."/>
            <person name="Ruiz-Duenas F.J."/>
            <person name="Sabat G."/>
            <person name="Salamov A."/>
            <person name="Samejima M."/>
            <person name="Schmutz J."/>
            <person name="Slot J.C."/>
            <person name="St John F."/>
            <person name="Stenlid J."/>
            <person name="Sun H."/>
            <person name="Sun S."/>
            <person name="Syed K."/>
            <person name="Tsang A."/>
            <person name="Wiebenga A."/>
            <person name="Young D."/>
            <person name="Pisabarro A."/>
            <person name="Eastwood D.C."/>
            <person name="Martin F."/>
            <person name="Cullen D."/>
            <person name="Grigoriev I.V."/>
            <person name="Hibbett D.S."/>
        </authorList>
    </citation>
    <scope>NUCLEOTIDE SEQUENCE [LARGE SCALE GENOMIC DNA]</scope>
    <source>
        <strain evidence="2 3">ATCC 11539</strain>
    </source>
</reference>
<dbReference type="Gene3D" id="3.40.50.720">
    <property type="entry name" value="NAD(P)-binding Rossmann-like Domain"/>
    <property type="match status" value="1"/>
</dbReference>
<evidence type="ECO:0000313" key="2">
    <source>
        <dbReference type="EMBL" id="EPQ52938.1"/>
    </source>
</evidence>
<dbReference type="PANTHER" id="PTHR45348">
    <property type="entry name" value="HYPOTHETICAL OXIDOREDUCTASE (EUROFUNG)"/>
    <property type="match status" value="1"/>
</dbReference>
<dbReference type="SUPFAM" id="SSF50129">
    <property type="entry name" value="GroES-like"/>
    <property type="match status" value="1"/>
</dbReference>
<dbReference type="InterPro" id="IPR011032">
    <property type="entry name" value="GroES-like_sf"/>
</dbReference>
<keyword evidence="3" id="KW-1185">Reference proteome</keyword>
<dbReference type="EMBL" id="KB469306">
    <property type="protein sequence ID" value="EPQ52938.1"/>
    <property type="molecule type" value="Genomic_DNA"/>
</dbReference>
<dbReference type="AlphaFoldDB" id="S7PZQ1"/>
<dbReference type="GeneID" id="19302273"/>
<dbReference type="KEGG" id="gtr:GLOTRDRAFT_131224"/>
<gene>
    <name evidence="2" type="ORF">GLOTRDRAFT_131224</name>
</gene>
<dbReference type="InterPro" id="IPR047122">
    <property type="entry name" value="Trans-enoyl_RdTase-like"/>
</dbReference>
<name>S7PZQ1_GLOTA</name>
<dbReference type="HOGENOM" id="CLU_1360534_0_0_1"/>
<feature type="domain" description="Alcohol dehydrogenase-like N-terminal" evidence="1">
    <location>
        <begin position="29"/>
        <end position="90"/>
    </location>
</feature>
<proteinExistence type="predicted"/>
<evidence type="ECO:0000313" key="3">
    <source>
        <dbReference type="Proteomes" id="UP000030669"/>
    </source>
</evidence>
<dbReference type="GO" id="GO:0016651">
    <property type="term" value="F:oxidoreductase activity, acting on NAD(P)H"/>
    <property type="evidence" value="ECO:0007669"/>
    <property type="project" value="InterPro"/>
</dbReference>
<evidence type="ECO:0000259" key="1">
    <source>
        <dbReference type="Pfam" id="PF08240"/>
    </source>
</evidence>
<dbReference type="PANTHER" id="PTHR45348:SF3">
    <property type="entry name" value="ENOYL REDUCTASE (ER) DOMAIN-CONTAINING PROTEIN"/>
    <property type="match status" value="1"/>
</dbReference>